<evidence type="ECO:0000313" key="2">
    <source>
        <dbReference type="Proteomes" id="UP000005627"/>
    </source>
</evidence>
<accession>G8ZZQ2</accession>
<dbReference type="eggNOG" id="ENOG502S67C">
    <property type="taxonomic scope" value="Eukaryota"/>
</dbReference>
<protein>
    <submittedName>
        <fullName evidence="1">Uncharacterized protein</fullName>
    </submittedName>
</protein>
<organism evidence="1 2">
    <name type="scientific">Torulaspora delbrueckii</name>
    <name type="common">Yeast</name>
    <name type="synonym">Candida colliculosa</name>
    <dbReference type="NCBI Taxonomy" id="4950"/>
    <lineage>
        <taxon>Eukaryota</taxon>
        <taxon>Fungi</taxon>
        <taxon>Dikarya</taxon>
        <taxon>Ascomycota</taxon>
        <taxon>Saccharomycotina</taxon>
        <taxon>Saccharomycetes</taxon>
        <taxon>Saccharomycetales</taxon>
        <taxon>Saccharomycetaceae</taxon>
        <taxon>Torulaspora</taxon>
    </lineage>
</organism>
<dbReference type="RefSeq" id="XP_003683307.1">
    <property type="nucleotide sequence ID" value="XM_003683259.1"/>
</dbReference>
<dbReference type="KEGG" id="tdl:TDEL_0H02370"/>
<evidence type="ECO:0000313" key="1">
    <source>
        <dbReference type="EMBL" id="CCE94096.1"/>
    </source>
</evidence>
<proteinExistence type="predicted"/>
<name>G8ZZQ2_TORDE</name>
<gene>
    <name evidence="1" type="primary">TDEL0H02370</name>
    <name evidence="1" type="ORF">TDEL_0H02370</name>
</gene>
<dbReference type="OrthoDB" id="4055114at2759"/>
<dbReference type="STRING" id="1076872.G8ZZQ2"/>
<dbReference type="EMBL" id="HE616749">
    <property type="protein sequence ID" value="CCE94096.1"/>
    <property type="molecule type" value="Genomic_DNA"/>
</dbReference>
<dbReference type="GeneID" id="11501260"/>
<dbReference type="FunCoup" id="G8ZZQ2">
    <property type="interactions" value="27"/>
</dbReference>
<dbReference type="HOGENOM" id="CLU_061029_0_0_1"/>
<sequence>MPKNEFSLDSPTPVDWIICFALIKRRNSTLWRQVHRGSSGIHSKVRSKSINALIPDSLSQLRVNKPLIMQLNIVYQCVRNFKKLANSKEVIRSLSDDITANDITRWVLPNYKNIVAILSMGESIDNRKSLKQLASCFQLLISSYCCFKVADPSKYVVDNLLARIIRNDILTNKTKNSKIINQLYLKEGQSINKRELLKLHCKLIVLILNLQLGIAILPNGEHSESNAVHFFHMMSSICFYLESLIHVYIAQISSKEDTAFQKHLACNQHYLKRTQSLPQLHVNDLLLMLGKETERVQDRLDCLKMIIREFLKIFNDVQWSRLDSYVEQHEVHACAMKKRRLNIQSTLLVTGELELISAFRLINWPTWAISS</sequence>
<dbReference type="AlphaFoldDB" id="G8ZZQ2"/>
<reference evidence="1 2" key="1">
    <citation type="journal article" date="2011" name="Proc. Natl. Acad. Sci. U.S.A.">
        <title>Evolutionary erosion of yeast sex chromosomes by mating-type switching accidents.</title>
        <authorList>
            <person name="Gordon J.L."/>
            <person name="Armisen D."/>
            <person name="Proux-Wera E."/>
            <person name="Oheigeartaigh S.S."/>
            <person name="Byrne K.P."/>
            <person name="Wolfe K.H."/>
        </authorList>
    </citation>
    <scope>NUCLEOTIDE SEQUENCE [LARGE SCALE GENOMIC DNA]</scope>
    <source>
        <strain evidence="2">ATCC 10662 / CBS 1146 / NBRC 0425 / NCYC 2629 / NRRL Y-866</strain>
    </source>
</reference>
<dbReference type="Proteomes" id="UP000005627">
    <property type="component" value="Chromosome 8"/>
</dbReference>
<keyword evidence="2" id="KW-1185">Reference proteome</keyword>
<dbReference type="InParanoid" id="G8ZZQ2"/>